<reference evidence="2" key="1">
    <citation type="journal article" date="2016" name="Nature">
        <title>Genome evolution in the allotetraploid frog Xenopus laevis.</title>
        <authorList>
            <person name="Session A.M."/>
            <person name="Uno Y."/>
            <person name="Kwon T."/>
            <person name="Chapman J.A."/>
            <person name="Toyoda A."/>
            <person name="Takahashi S."/>
            <person name="Fukui A."/>
            <person name="Hikosaka A."/>
            <person name="Suzuki A."/>
            <person name="Kondo M."/>
            <person name="van Heeringen S.J."/>
            <person name="Quigley I."/>
            <person name="Heinz S."/>
            <person name="Ogino H."/>
            <person name="Ochi H."/>
            <person name="Hellsten U."/>
            <person name="Lyons J.B."/>
            <person name="Simakov O."/>
            <person name="Putnam N."/>
            <person name="Stites J."/>
            <person name="Kuroki Y."/>
            <person name="Tanaka T."/>
            <person name="Michiue T."/>
            <person name="Watanabe M."/>
            <person name="Bogdanovic O."/>
            <person name="Lister R."/>
            <person name="Georgiou G."/>
            <person name="Paranjpe S.S."/>
            <person name="van Kruijsbergen I."/>
            <person name="Shu S."/>
            <person name="Carlson J."/>
            <person name="Kinoshita T."/>
            <person name="Ohta Y."/>
            <person name="Mawaribuchi S."/>
            <person name="Jenkins J."/>
            <person name="Grimwood J."/>
            <person name="Schmutz J."/>
            <person name="Mitros T."/>
            <person name="Mozaffari S.V."/>
            <person name="Suzuki Y."/>
            <person name="Haramoto Y."/>
            <person name="Yamamoto T.S."/>
            <person name="Takagi C."/>
            <person name="Heald R."/>
            <person name="Miller K."/>
            <person name="Haudenschild C."/>
            <person name="Kitzman J."/>
            <person name="Nakayama T."/>
            <person name="Izutsu Y."/>
            <person name="Robert J."/>
            <person name="Fortriede J."/>
            <person name="Burns K."/>
            <person name="Lotay V."/>
            <person name="Karimi K."/>
            <person name="Yasuoka Y."/>
            <person name="Dichmann D.S."/>
            <person name="Flajnik M.F."/>
            <person name="Houston D.W."/>
            <person name="Shendure J."/>
            <person name="DuPasquier L."/>
            <person name="Vize P.D."/>
            <person name="Zorn A.M."/>
            <person name="Ito M."/>
            <person name="Marcotte E.M."/>
            <person name="Wallingford J.B."/>
            <person name="Ito Y."/>
            <person name="Asashima M."/>
            <person name="Ueno N."/>
            <person name="Matsuda Y."/>
            <person name="Veenstra G.J."/>
            <person name="Fujiyama A."/>
            <person name="Harland R.M."/>
            <person name="Taira M."/>
            <person name="Rokhsar D.S."/>
        </authorList>
    </citation>
    <scope>NUCLEOTIDE SEQUENCE [LARGE SCALE GENOMIC DNA]</scope>
    <source>
        <strain evidence="2">J</strain>
    </source>
</reference>
<dbReference type="EMBL" id="CM004467">
    <property type="protein sequence ID" value="OCT98238.1"/>
    <property type="molecule type" value="Genomic_DNA"/>
</dbReference>
<gene>
    <name evidence="1" type="ORF">XELAEV_18010469mg</name>
</gene>
<sequence length="68" mass="8323">MERVLLQKESFYSIDCTLEWVWGAWSKWIIERRSLNLLAFMFSITTPFLARSWQMHSRESHFLHMVLM</sequence>
<proteinExistence type="predicted"/>
<dbReference type="Proteomes" id="UP000694892">
    <property type="component" value="Chromosome 1S"/>
</dbReference>
<name>A0A974I1S0_XENLA</name>
<organism evidence="1 2">
    <name type="scientific">Xenopus laevis</name>
    <name type="common">African clawed frog</name>
    <dbReference type="NCBI Taxonomy" id="8355"/>
    <lineage>
        <taxon>Eukaryota</taxon>
        <taxon>Metazoa</taxon>
        <taxon>Chordata</taxon>
        <taxon>Craniata</taxon>
        <taxon>Vertebrata</taxon>
        <taxon>Euteleostomi</taxon>
        <taxon>Amphibia</taxon>
        <taxon>Batrachia</taxon>
        <taxon>Anura</taxon>
        <taxon>Pipoidea</taxon>
        <taxon>Pipidae</taxon>
        <taxon>Xenopodinae</taxon>
        <taxon>Xenopus</taxon>
        <taxon>Xenopus</taxon>
    </lineage>
</organism>
<accession>A0A974I1S0</accession>
<protein>
    <submittedName>
        <fullName evidence="1">Uncharacterized protein</fullName>
    </submittedName>
</protein>
<dbReference type="AlphaFoldDB" id="A0A974I1S0"/>
<evidence type="ECO:0000313" key="1">
    <source>
        <dbReference type="EMBL" id="OCT98238.1"/>
    </source>
</evidence>
<evidence type="ECO:0000313" key="2">
    <source>
        <dbReference type="Proteomes" id="UP000694892"/>
    </source>
</evidence>